<keyword evidence="8" id="KW-0443">Lipid metabolism</keyword>
<comment type="similarity">
    <text evidence="3">Belongs to the acyl-CoA oxidase family.</text>
</comment>
<evidence type="ECO:0000256" key="9">
    <source>
        <dbReference type="ARBA" id="ARBA00023140"/>
    </source>
</evidence>
<comment type="caution">
    <text evidence="13">The sequence shown here is derived from an EMBL/GenBank/DDBJ whole genome shotgun (WGS) entry which is preliminary data.</text>
</comment>
<dbReference type="InterPro" id="IPR055060">
    <property type="entry name" value="ACOX_C_alpha1"/>
</dbReference>
<dbReference type="InterPro" id="IPR037069">
    <property type="entry name" value="AcylCoA_DH/ox_N_sf"/>
</dbReference>
<dbReference type="GO" id="GO:0055088">
    <property type="term" value="P:lipid homeostasis"/>
    <property type="evidence" value="ECO:0007669"/>
    <property type="project" value="TreeGrafter"/>
</dbReference>
<dbReference type="Pfam" id="PF22924">
    <property type="entry name" value="ACOX_C_alpha1"/>
    <property type="match status" value="1"/>
</dbReference>
<keyword evidence="9" id="KW-0576">Peroxisome</keyword>
<evidence type="ECO:0000313" key="14">
    <source>
        <dbReference type="Proteomes" id="UP000309340"/>
    </source>
</evidence>
<dbReference type="Pfam" id="PF14749">
    <property type="entry name" value="Acyl-CoA_ox_N"/>
    <property type="match status" value="1"/>
</dbReference>
<evidence type="ECO:0000259" key="11">
    <source>
        <dbReference type="Pfam" id="PF14749"/>
    </source>
</evidence>
<protein>
    <recommendedName>
        <fullName evidence="15">Acyl-coenzyme A oxidase</fullName>
    </recommendedName>
</protein>
<evidence type="ECO:0000256" key="4">
    <source>
        <dbReference type="ARBA" id="ARBA00022630"/>
    </source>
</evidence>
<comment type="cofactor">
    <cofactor evidence="1">
        <name>FAD</name>
        <dbReference type="ChEBI" id="CHEBI:57692"/>
    </cofactor>
</comment>
<sequence>MALPNDFTAQLKPHPNADGARILADERLRSEIDIKSLSLRLFGTKYLERQQRILSIILQHRVFSKANQANLSRPDRYKLGLARGKRMRQLMDEHSWDDDDLLMAEYLVDDIQPYHLHMSLFTSAMREQCSDEQRREWMPKIAAWEVIGAYAQTELGHGSNVRGIELSATWDGASKSFILHIQIRVLPLLATAFALHYSGAAMRELYERTRSTNALDGDRAQLAELHSTSAGLKSLATELAANGIETCRRAMGGHGYSGGTGLVQLNADYLSKPTVEGDNWMITQQVARSLIKKVGEAIAAPDRTAASSTDACLMVFQKDQRKTTAASILRDDAAIVAAFENRMAWMAFRAHRLREVEKRSWNSLLIDFHKLSRAYSQCILVTSFYKALDADEVPAGPTRAVLFDLFRLFAFTTMDADSREFQQSGAVAATDLDALQERILELMGRIRPHAVRLVDAFALPDYLLDSALGRYDGKVYEQLFYNAHVLNPLNRTTFNPDYRSDEIVMGSGDGGAILAKL</sequence>
<dbReference type="GO" id="GO:0003997">
    <property type="term" value="F:acyl-CoA oxidase activity"/>
    <property type="evidence" value="ECO:0007669"/>
    <property type="project" value="InterPro"/>
</dbReference>
<dbReference type="InterPro" id="IPR002655">
    <property type="entry name" value="Acyl-CoA_oxidase_C"/>
</dbReference>
<evidence type="ECO:0008006" key="15">
    <source>
        <dbReference type="Google" id="ProtNLM"/>
    </source>
</evidence>
<dbReference type="Gene3D" id="2.40.110.10">
    <property type="entry name" value="Butyryl-CoA Dehydrogenase, subunit A, domain 2"/>
    <property type="match status" value="1"/>
</dbReference>
<evidence type="ECO:0000256" key="1">
    <source>
        <dbReference type="ARBA" id="ARBA00001974"/>
    </source>
</evidence>
<evidence type="ECO:0000256" key="5">
    <source>
        <dbReference type="ARBA" id="ARBA00022827"/>
    </source>
</evidence>
<keyword evidence="14" id="KW-1185">Reference proteome</keyword>
<dbReference type="InterPro" id="IPR029320">
    <property type="entry name" value="Acyl-CoA_ox_N"/>
</dbReference>
<feature type="domain" description="Acyl-coenzyme A oxidase N-terminal" evidence="11">
    <location>
        <begin position="45"/>
        <end position="147"/>
    </location>
</feature>
<keyword evidence="4" id="KW-0285">Flavoprotein</keyword>
<dbReference type="InterPro" id="IPR012258">
    <property type="entry name" value="Acyl-CoA_oxidase"/>
</dbReference>
<dbReference type="GO" id="GO:0033540">
    <property type="term" value="P:fatty acid beta-oxidation using acyl-CoA oxidase"/>
    <property type="evidence" value="ECO:0007669"/>
    <property type="project" value="TreeGrafter"/>
</dbReference>
<dbReference type="InterPro" id="IPR046373">
    <property type="entry name" value="Acyl-CoA_Oxase/DH_mid-dom_sf"/>
</dbReference>
<dbReference type="PANTHER" id="PTHR10909">
    <property type="entry name" value="ELECTRON TRANSPORT OXIDOREDUCTASE"/>
    <property type="match status" value="1"/>
</dbReference>
<dbReference type="Gene3D" id="1.10.540.10">
    <property type="entry name" value="Acyl-CoA dehydrogenase/oxidase, N-terminal domain"/>
    <property type="match status" value="1"/>
</dbReference>
<accession>A0A4U0X6E6</accession>
<evidence type="ECO:0000259" key="12">
    <source>
        <dbReference type="Pfam" id="PF22924"/>
    </source>
</evidence>
<evidence type="ECO:0000313" key="13">
    <source>
        <dbReference type="EMBL" id="TKA71347.1"/>
    </source>
</evidence>
<dbReference type="SUPFAM" id="SSF47203">
    <property type="entry name" value="Acyl-CoA dehydrogenase C-terminal domain-like"/>
    <property type="match status" value="2"/>
</dbReference>
<dbReference type="Pfam" id="PF01756">
    <property type="entry name" value="ACOX"/>
    <property type="match status" value="1"/>
</dbReference>
<evidence type="ECO:0000256" key="6">
    <source>
        <dbReference type="ARBA" id="ARBA00022832"/>
    </source>
</evidence>
<keyword evidence="6" id="KW-0276">Fatty acid metabolism</keyword>
<dbReference type="Proteomes" id="UP000309340">
    <property type="component" value="Unassembled WGS sequence"/>
</dbReference>
<keyword evidence="5" id="KW-0274">FAD</keyword>
<evidence type="ECO:0000256" key="2">
    <source>
        <dbReference type="ARBA" id="ARBA00004275"/>
    </source>
</evidence>
<dbReference type="GO" id="GO:0005504">
    <property type="term" value="F:fatty acid binding"/>
    <property type="evidence" value="ECO:0007669"/>
    <property type="project" value="TreeGrafter"/>
</dbReference>
<gene>
    <name evidence="13" type="ORF">B0A55_05124</name>
</gene>
<name>A0A4U0X6E6_9PEZI</name>
<dbReference type="SUPFAM" id="SSF56645">
    <property type="entry name" value="Acyl-CoA dehydrogenase NM domain-like"/>
    <property type="match status" value="1"/>
</dbReference>
<evidence type="ECO:0000256" key="8">
    <source>
        <dbReference type="ARBA" id="ARBA00023098"/>
    </source>
</evidence>
<proteinExistence type="inferred from homology"/>
<dbReference type="PANTHER" id="PTHR10909:SF250">
    <property type="entry name" value="PEROXISOMAL ACYL-COENZYME A OXIDASE 1"/>
    <property type="match status" value="1"/>
</dbReference>
<dbReference type="STRING" id="329884.A0A4U0X6E6"/>
<dbReference type="InterPro" id="IPR036250">
    <property type="entry name" value="AcylCo_DH-like_C"/>
</dbReference>
<evidence type="ECO:0000259" key="10">
    <source>
        <dbReference type="Pfam" id="PF01756"/>
    </source>
</evidence>
<dbReference type="FunFam" id="1.20.140.10:FF:000013">
    <property type="entry name" value="Acyl-coenzyme A oxidase"/>
    <property type="match status" value="1"/>
</dbReference>
<dbReference type="AlphaFoldDB" id="A0A4U0X6E6"/>
<dbReference type="Gene3D" id="1.20.140.10">
    <property type="entry name" value="Butyryl-CoA Dehydrogenase, subunit A, domain 3"/>
    <property type="match status" value="2"/>
</dbReference>
<dbReference type="GO" id="GO:0005777">
    <property type="term" value="C:peroxisome"/>
    <property type="evidence" value="ECO:0007669"/>
    <property type="project" value="UniProtKB-SubCell"/>
</dbReference>
<dbReference type="OrthoDB" id="538336at2759"/>
<comment type="subcellular location">
    <subcellularLocation>
        <location evidence="2">Peroxisome</location>
    </subcellularLocation>
</comment>
<dbReference type="InterPro" id="IPR009100">
    <property type="entry name" value="AcylCoA_DH/oxidase_NM_dom_sf"/>
</dbReference>
<evidence type="ECO:0000256" key="3">
    <source>
        <dbReference type="ARBA" id="ARBA00006288"/>
    </source>
</evidence>
<feature type="domain" description="Acyl-CoA oxidase C-alpha1" evidence="12">
    <location>
        <begin position="182"/>
        <end position="291"/>
    </location>
</feature>
<dbReference type="EMBL" id="NAJQ01000356">
    <property type="protein sequence ID" value="TKA71347.1"/>
    <property type="molecule type" value="Genomic_DNA"/>
</dbReference>
<evidence type="ECO:0000256" key="7">
    <source>
        <dbReference type="ARBA" id="ARBA00023002"/>
    </source>
</evidence>
<organism evidence="13 14">
    <name type="scientific">Friedmanniomyces simplex</name>
    <dbReference type="NCBI Taxonomy" id="329884"/>
    <lineage>
        <taxon>Eukaryota</taxon>
        <taxon>Fungi</taxon>
        <taxon>Dikarya</taxon>
        <taxon>Ascomycota</taxon>
        <taxon>Pezizomycotina</taxon>
        <taxon>Dothideomycetes</taxon>
        <taxon>Dothideomycetidae</taxon>
        <taxon>Mycosphaerellales</taxon>
        <taxon>Teratosphaeriaceae</taxon>
        <taxon>Friedmanniomyces</taxon>
    </lineage>
</organism>
<keyword evidence="7" id="KW-0560">Oxidoreductase</keyword>
<feature type="domain" description="Acyl-CoA oxidase C-terminal" evidence="10">
    <location>
        <begin position="334"/>
        <end position="499"/>
    </location>
</feature>
<dbReference type="GO" id="GO:0071949">
    <property type="term" value="F:FAD binding"/>
    <property type="evidence" value="ECO:0007669"/>
    <property type="project" value="InterPro"/>
</dbReference>
<reference evidence="13 14" key="1">
    <citation type="submission" date="2017-03" db="EMBL/GenBank/DDBJ databases">
        <title>Genomes of endolithic fungi from Antarctica.</title>
        <authorList>
            <person name="Coleine C."/>
            <person name="Masonjones S."/>
            <person name="Stajich J.E."/>
        </authorList>
    </citation>
    <scope>NUCLEOTIDE SEQUENCE [LARGE SCALE GENOMIC DNA]</scope>
    <source>
        <strain evidence="13 14">CCFEE 5184</strain>
    </source>
</reference>